<feature type="domain" description="Ig-like" evidence="5">
    <location>
        <begin position="159"/>
        <end position="243"/>
    </location>
</feature>
<evidence type="ECO:0000256" key="2">
    <source>
        <dbReference type="ARBA" id="ARBA00023157"/>
    </source>
</evidence>
<dbReference type="CDD" id="cd00063">
    <property type="entry name" value="FN3"/>
    <property type="match status" value="3"/>
</dbReference>
<feature type="domain" description="Fibronectin type-III" evidence="6">
    <location>
        <begin position="672"/>
        <end position="766"/>
    </location>
</feature>
<name>A0ABQ8TEV3_PERAM</name>
<dbReference type="SUPFAM" id="SSF48726">
    <property type="entry name" value="Immunoglobulin"/>
    <property type="match status" value="4"/>
</dbReference>
<reference evidence="7 8" key="1">
    <citation type="journal article" date="2022" name="Allergy">
        <title>Genome assembly and annotation of Periplaneta americana reveal a comprehensive cockroach allergen profile.</title>
        <authorList>
            <person name="Wang L."/>
            <person name="Xiong Q."/>
            <person name="Saelim N."/>
            <person name="Wang L."/>
            <person name="Nong W."/>
            <person name="Wan A.T."/>
            <person name="Shi M."/>
            <person name="Liu X."/>
            <person name="Cao Q."/>
            <person name="Hui J.H.L."/>
            <person name="Sookrung N."/>
            <person name="Leung T.F."/>
            <person name="Tungtrongchitr A."/>
            <person name="Tsui S.K.W."/>
        </authorList>
    </citation>
    <scope>NUCLEOTIDE SEQUENCE [LARGE SCALE GENOMIC DNA]</scope>
    <source>
        <strain evidence="7">PWHHKU_190912</strain>
    </source>
</reference>
<dbReference type="InterPro" id="IPR036116">
    <property type="entry name" value="FN3_sf"/>
</dbReference>
<gene>
    <name evidence="7" type="ORF">ANN_06681</name>
</gene>
<feature type="region of interest" description="Disordered" evidence="3">
    <location>
        <begin position="920"/>
        <end position="1061"/>
    </location>
</feature>
<evidence type="ECO:0000313" key="8">
    <source>
        <dbReference type="Proteomes" id="UP001148838"/>
    </source>
</evidence>
<evidence type="ECO:0000256" key="3">
    <source>
        <dbReference type="SAM" id="MobiDB-lite"/>
    </source>
</evidence>
<dbReference type="PROSITE" id="PS50853">
    <property type="entry name" value="FN3"/>
    <property type="match status" value="3"/>
</dbReference>
<dbReference type="PROSITE" id="PS50835">
    <property type="entry name" value="IG_LIKE"/>
    <property type="match status" value="4"/>
</dbReference>
<keyword evidence="2" id="KW-1015">Disulfide bond</keyword>
<dbReference type="Proteomes" id="UP001148838">
    <property type="component" value="Unassembled WGS sequence"/>
</dbReference>
<feature type="compositionally biased region" description="Low complexity" evidence="3">
    <location>
        <begin position="1269"/>
        <end position="1288"/>
    </location>
</feature>
<keyword evidence="8" id="KW-1185">Reference proteome</keyword>
<feature type="domain" description="Ig-like" evidence="5">
    <location>
        <begin position="248"/>
        <end position="340"/>
    </location>
</feature>
<dbReference type="SMART" id="SM00406">
    <property type="entry name" value="IGv"/>
    <property type="match status" value="2"/>
</dbReference>
<feature type="compositionally biased region" description="Polar residues" evidence="3">
    <location>
        <begin position="1036"/>
        <end position="1054"/>
    </location>
</feature>
<proteinExistence type="predicted"/>
<sequence length="1577" mass="170895">MSPESSTESYPAFARIGLRENPEKNLNQVTCPDRESNPGHLVSRPDALTVTPQTLEFLYNEILRDEFRPVPKDTRVAAGETALLECGPPKGHPEPSLAWRKNGQTIDLEASKRVRVVDGGNLMIADVRPGDEGKYQCVAQNMVGLRESDPATLTVHVKPFLSKEPSDATVLEGQSVQFQCRVGGDPEPNILWRRDDGKMPIGRAQILDDKSLRIENVEPADEGLYICDAENLVGSVSARASLTVHSPPTFTTKPQDQKVGLNGLASFECVATGNPPPSVFWTKEGSQVLMFPGNAYGHLRVTPEGTLRIQGVQREDAGFLACSALSVAGSTTVRAFLQVTSVDDVPPPIVQIGPANQTLPLQSVATLPCQATGTPSPRIRWYKNGSPLAGQGTRVKVMESGTLHIDDLQLSDSGLYTCTASSESGETSWSASLTVEKTAAPNLHRMPDPSTFPGAPPQPHVLNTTQSSVTVTWHDASHSKSGASPLIGYTVEYFSSDLQTGWVVAANRVTADTITIEDLKPDTSYVFLVRAENSHGLSVPSPVSEVVRTLGADRRAVPQYELDEARARLGTKVVQLRDVQPLSSTSVRLVWDVLGGEMYVEGFYIRFRDVSGGSQQYNMVTVLNAVSTSYTVANLRKFTKYEFFLVPFFKSIEGQPSNSKNVQTAEDVPSAPPDNVQVGMLNATAAYVRWSPPPPQHHNGILLGYKIQVKGNGSKVLAQMTLNATTTSVLLNNLTTGGSYTARVVAYTRVGLGPFSAPAPLVMDPALLHQHPPRAHPSEGGDAGSVVREPWFLLLVGGTVLAVVLGFVGTLYLRRRQALSKELGHLNVPVVNANDISQLNLMNGKETLWIDRGWRPANEDSSGICVETKLLNNQAASHDLTSSATDYAEVDTRNLSTFYSNCRPKEPDIPAPYATTTLINSMPRRDTPDNNHLFVPIAMGGPGGSEAKTSSSSDSCVKPDLSSLDTNPEHGNKSSSSPSSEMGSVYIDDSGLPAARRMPGCRKFSGPSNAAVGGQTPLPNWAEFLPPPPEHPPPSTAGSDTSRLLIPVSTSSPSKQRRKRDFRLTCYDGYHPAKKDRSPMKQLARRCRPGHDDEELHLRGLSRQRTMDGNWWWRDGDRHFKLRKARILVPPPFGVPSPLAHVHCMIQSRILQLPNPSNHSNRGVSPNFHPTGQGFNPNSPLLGKRSSCSREGTPQGPPATEGASSVAGLTPPVPPVRGGSSCGSNAGYSTGWVQGASGDAALYNNYAGDGSNRYALLPPQQHPPPVPNFPLGFGSGANSTGGSSTHSNPYHAYHAPQHQPRCKHSYASSKLQHQQHCPSQTPVTNGRDSNCILRFLLLQVSCPSTWATMQWIEGSSRHFPVCQESPSLPDCILRGCLWIWVIIIYSIGGGFGDFVLFIFPMRTVFKWSGRNSDWDAPDSSSDCEQHRWRSPSGGAGGGEGSTTAGSWDDDHASCSSADASDTCCSCSESSCLYADTAEVMAQQQQQQHAQVRHVRQSTQTLFSEEIQIVQKLFSIDEIGDSEMVFGEMRPRIRHRLPGIHLTVGENLGKTQTGIEPLPERNFKPAGKRLNRLSHVGG</sequence>
<dbReference type="InterPro" id="IPR007110">
    <property type="entry name" value="Ig-like_dom"/>
</dbReference>
<accession>A0ABQ8TEV3</accession>
<feature type="domain" description="Fibronectin type-III" evidence="6">
    <location>
        <begin position="572"/>
        <end position="667"/>
    </location>
</feature>
<feature type="compositionally biased region" description="Pro residues" evidence="3">
    <location>
        <begin position="1025"/>
        <end position="1035"/>
    </location>
</feature>
<feature type="transmembrane region" description="Helical" evidence="4">
    <location>
        <begin position="1372"/>
        <end position="1399"/>
    </location>
</feature>
<feature type="region of interest" description="Disordered" evidence="3">
    <location>
        <begin position="1416"/>
        <end position="1446"/>
    </location>
</feature>
<dbReference type="PANTHER" id="PTHR44170:SF60">
    <property type="entry name" value="ROUNDABOUT HOMOLOG 1"/>
    <property type="match status" value="1"/>
</dbReference>
<dbReference type="SMART" id="SM00408">
    <property type="entry name" value="IGc2"/>
    <property type="match status" value="4"/>
</dbReference>
<keyword evidence="4" id="KW-0812">Transmembrane</keyword>
<dbReference type="InterPro" id="IPR013098">
    <property type="entry name" value="Ig_I-set"/>
</dbReference>
<feature type="region of interest" description="Disordered" evidence="3">
    <location>
        <begin position="1154"/>
        <end position="1221"/>
    </location>
</feature>
<feature type="transmembrane region" description="Helical" evidence="4">
    <location>
        <begin position="791"/>
        <end position="813"/>
    </location>
</feature>
<feature type="domain" description="Ig-like" evidence="5">
    <location>
        <begin position="52"/>
        <end position="154"/>
    </location>
</feature>
<feature type="region of interest" description="Disordered" evidence="3">
    <location>
        <begin position="1254"/>
        <end position="1296"/>
    </location>
</feature>
<dbReference type="Pfam" id="PF00041">
    <property type="entry name" value="fn3"/>
    <property type="match status" value="2"/>
</dbReference>
<dbReference type="PANTHER" id="PTHR44170">
    <property type="entry name" value="PROTEIN SIDEKICK"/>
    <property type="match status" value="1"/>
</dbReference>
<feature type="region of interest" description="Disordered" evidence="3">
    <location>
        <begin position="1"/>
        <end position="24"/>
    </location>
</feature>
<dbReference type="EMBL" id="JAJSOF020000011">
    <property type="protein sequence ID" value="KAJ4444884.1"/>
    <property type="molecule type" value="Genomic_DNA"/>
</dbReference>
<evidence type="ECO:0000256" key="1">
    <source>
        <dbReference type="ARBA" id="ARBA00022737"/>
    </source>
</evidence>
<dbReference type="Pfam" id="PF07679">
    <property type="entry name" value="I-set"/>
    <property type="match status" value="4"/>
</dbReference>
<keyword evidence="4" id="KW-1133">Transmembrane helix</keyword>
<evidence type="ECO:0000256" key="4">
    <source>
        <dbReference type="SAM" id="Phobius"/>
    </source>
</evidence>
<dbReference type="SMART" id="SM00060">
    <property type="entry name" value="FN3"/>
    <property type="match status" value="3"/>
</dbReference>
<dbReference type="InterPro" id="IPR013783">
    <property type="entry name" value="Ig-like_fold"/>
</dbReference>
<feature type="domain" description="Fibronectin type-III" evidence="6">
    <location>
        <begin position="455"/>
        <end position="552"/>
    </location>
</feature>
<dbReference type="InterPro" id="IPR003961">
    <property type="entry name" value="FN3_dom"/>
</dbReference>
<dbReference type="InterPro" id="IPR013106">
    <property type="entry name" value="Ig_V-set"/>
</dbReference>
<protein>
    <recommendedName>
        <fullName evidence="9">Roundabout</fullName>
    </recommendedName>
</protein>
<dbReference type="SUPFAM" id="SSF49265">
    <property type="entry name" value="Fibronectin type III"/>
    <property type="match status" value="2"/>
</dbReference>
<keyword evidence="4" id="KW-0472">Membrane</keyword>
<comment type="caution">
    <text evidence="7">The sequence shown here is derived from an EMBL/GenBank/DDBJ whole genome shotgun (WGS) entry which is preliminary data.</text>
</comment>
<dbReference type="Gene3D" id="2.60.40.10">
    <property type="entry name" value="Immunoglobulins"/>
    <property type="match status" value="7"/>
</dbReference>
<dbReference type="InterPro" id="IPR003599">
    <property type="entry name" value="Ig_sub"/>
</dbReference>
<feature type="domain" description="Ig-like" evidence="5">
    <location>
        <begin position="347"/>
        <end position="434"/>
    </location>
</feature>
<evidence type="ECO:0000259" key="5">
    <source>
        <dbReference type="PROSITE" id="PS50835"/>
    </source>
</evidence>
<evidence type="ECO:0000259" key="6">
    <source>
        <dbReference type="PROSITE" id="PS50853"/>
    </source>
</evidence>
<dbReference type="SMART" id="SM00409">
    <property type="entry name" value="IG"/>
    <property type="match status" value="4"/>
</dbReference>
<dbReference type="InterPro" id="IPR003598">
    <property type="entry name" value="Ig_sub2"/>
</dbReference>
<organism evidence="7 8">
    <name type="scientific">Periplaneta americana</name>
    <name type="common">American cockroach</name>
    <name type="synonym">Blatta americana</name>
    <dbReference type="NCBI Taxonomy" id="6978"/>
    <lineage>
        <taxon>Eukaryota</taxon>
        <taxon>Metazoa</taxon>
        <taxon>Ecdysozoa</taxon>
        <taxon>Arthropoda</taxon>
        <taxon>Hexapoda</taxon>
        <taxon>Insecta</taxon>
        <taxon>Pterygota</taxon>
        <taxon>Neoptera</taxon>
        <taxon>Polyneoptera</taxon>
        <taxon>Dictyoptera</taxon>
        <taxon>Blattodea</taxon>
        <taxon>Blattoidea</taxon>
        <taxon>Blattidae</taxon>
        <taxon>Blattinae</taxon>
        <taxon>Periplaneta</taxon>
    </lineage>
</organism>
<dbReference type="InterPro" id="IPR036179">
    <property type="entry name" value="Ig-like_dom_sf"/>
</dbReference>
<keyword evidence="1" id="KW-0677">Repeat</keyword>
<evidence type="ECO:0000313" key="7">
    <source>
        <dbReference type="EMBL" id="KAJ4444884.1"/>
    </source>
</evidence>
<evidence type="ECO:0008006" key="9">
    <source>
        <dbReference type="Google" id="ProtNLM"/>
    </source>
</evidence>
<feature type="compositionally biased region" description="Polar residues" evidence="3">
    <location>
        <begin position="1154"/>
        <end position="1179"/>
    </location>
</feature>